<dbReference type="EMBL" id="CAID01000017">
    <property type="protein sequence ID" value="CEG00658.1"/>
    <property type="molecule type" value="Genomic_DNA"/>
</dbReference>
<accession>A0A096P9J4</accession>
<keyword evidence="2" id="KW-0934">Plastid</keyword>
<evidence type="ECO:0000313" key="5">
    <source>
        <dbReference type="Proteomes" id="UP000009170"/>
    </source>
</evidence>
<reference evidence="4 5" key="2">
    <citation type="journal article" date="2014" name="BMC Genomics">
        <title>An improved genome of the model marine alga Ostreococcus tauri unfolds by assessing Illumina de novo assemblies.</title>
        <authorList>
            <person name="Blanc-Mathieu R."/>
            <person name="Verhelst B."/>
            <person name="Derelle E."/>
            <person name="Rombauts S."/>
            <person name="Bouget F.Y."/>
            <person name="Carre I."/>
            <person name="Chateau A."/>
            <person name="Eyre-Walker A."/>
            <person name="Grimsley N."/>
            <person name="Moreau H."/>
            <person name="Piegu B."/>
            <person name="Rivals E."/>
            <person name="Schackwitz W."/>
            <person name="Van de Peer Y."/>
            <person name="Piganeau G."/>
        </authorList>
    </citation>
    <scope>NUCLEOTIDE SEQUENCE [LARGE SCALE GENOMIC DNA]</scope>
    <source>
        <strain evidence="5">OTTH 0595 / CCAP 157/2 / RCC745</strain>
    </source>
</reference>
<sequence>MSARSMSARASVVLARRARRRTRTIASASTASSSSPKRVLFELVDRSRRGVRAGDAEKGDVERAVDALAASTSKTSENNAAAHGRWRLRYTTEKETLFLLKLKESTTEAFQTLDVKGKTLKNEVVFNDGDAVFTVDAKIEAVSDTRMDFSFTGASLAFRGGLTIPIPPFGSGWFENVYVDDTTRVSRDSRGDTLVCDRVS</sequence>
<keyword evidence="5" id="KW-1185">Reference proteome</keyword>
<protein>
    <submittedName>
        <fullName evidence="4">Plastid lipid-associated protein/fibrillin conserved domain</fullName>
    </submittedName>
</protein>
<dbReference type="FunCoup" id="A0A096P9J4">
    <property type="interactions" value="66"/>
</dbReference>
<dbReference type="Pfam" id="PF04755">
    <property type="entry name" value="PAP_fibrillin"/>
    <property type="match status" value="1"/>
</dbReference>
<organism evidence="4 5">
    <name type="scientific">Ostreococcus tauri</name>
    <name type="common">Marine green alga</name>
    <dbReference type="NCBI Taxonomy" id="70448"/>
    <lineage>
        <taxon>Eukaryota</taxon>
        <taxon>Viridiplantae</taxon>
        <taxon>Chlorophyta</taxon>
        <taxon>Mamiellophyceae</taxon>
        <taxon>Mamiellales</taxon>
        <taxon>Bathycoccaceae</taxon>
        <taxon>Ostreococcus</taxon>
    </lineage>
</organism>
<reference evidence="5" key="1">
    <citation type="journal article" date="2006" name="Proc. Natl. Acad. Sci. U.S.A.">
        <title>Genome analysis of the smallest free-living eukaryote Ostreococcus tauri unveils many unique features.</title>
        <authorList>
            <person name="Derelle E."/>
            <person name="Ferraz C."/>
            <person name="Rombauts S."/>
            <person name="Rouze P."/>
            <person name="Worden A.Z."/>
            <person name="Robbens S."/>
            <person name="Partensky F."/>
            <person name="Degroeve S."/>
            <person name="Echeynie S."/>
            <person name="Cooke R."/>
            <person name="Saeys Y."/>
            <person name="Wuyts J."/>
            <person name="Jabbari K."/>
            <person name="Bowler C."/>
            <person name="Panaud O."/>
            <person name="Piegu B."/>
            <person name="Ball S.G."/>
            <person name="Ral J.-P."/>
            <person name="Bouget F.-Y."/>
            <person name="Piganeau G."/>
            <person name="De Baets B."/>
            <person name="Picard A."/>
            <person name="Delseny M."/>
            <person name="Demaille J."/>
            <person name="Van de Peer Y."/>
            <person name="Moreau H."/>
        </authorList>
    </citation>
    <scope>NUCLEOTIDE SEQUENCE [LARGE SCALE GENOMIC DNA]</scope>
    <source>
        <strain evidence="5">OTTH 0595 / CCAP 157/2 / RCC745</strain>
    </source>
</reference>
<evidence type="ECO:0000256" key="1">
    <source>
        <dbReference type="ARBA" id="ARBA00004474"/>
    </source>
</evidence>
<dbReference type="GeneID" id="9831255"/>
<dbReference type="InParanoid" id="A0A096P9J4"/>
<evidence type="ECO:0000313" key="4">
    <source>
        <dbReference type="EMBL" id="CEG00658.1"/>
    </source>
</evidence>
<proteinExistence type="predicted"/>
<dbReference type="KEGG" id="ota:OT_ostta17g02390"/>
<feature type="domain" description="Plastid lipid-associated protein/fibrillin conserved" evidence="3">
    <location>
        <begin position="37"/>
        <end position="195"/>
    </location>
</feature>
<dbReference type="AlphaFoldDB" id="A0A096P9J4"/>
<dbReference type="InterPro" id="IPR039633">
    <property type="entry name" value="PAP"/>
</dbReference>
<dbReference type="GO" id="GO:0009536">
    <property type="term" value="C:plastid"/>
    <property type="evidence" value="ECO:0007669"/>
    <property type="project" value="UniProtKB-SubCell"/>
</dbReference>
<dbReference type="Proteomes" id="UP000009170">
    <property type="component" value="Unassembled WGS sequence"/>
</dbReference>
<name>A0A096P9J4_OSTTA</name>
<comment type="caution">
    <text evidence="4">The sequence shown here is derived from an EMBL/GenBank/DDBJ whole genome shotgun (WGS) entry which is preliminary data.</text>
</comment>
<dbReference type="OrthoDB" id="423069at2759"/>
<dbReference type="PANTHER" id="PTHR31906">
    <property type="entry name" value="PLASTID-LIPID-ASSOCIATED PROTEIN 4, CHLOROPLASTIC-RELATED"/>
    <property type="match status" value="1"/>
</dbReference>
<dbReference type="RefSeq" id="XP_003084029.2">
    <property type="nucleotide sequence ID" value="XM_003083981.2"/>
</dbReference>
<gene>
    <name evidence="4" type="ORF">OT_ostta17g02390</name>
</gene>
<evidence type="ECO:0000259" key="3">
    <source>
        <dbReference type="Pfam" id="PF04755"/>
    </source>
</evidence>
<evidence type="ECO:0000256" key="2">
    <source>
        <dbReference type="ARBA" id="ARBA00022640"/>
    </source>
</evidence>
<dbReference type="InterPro" id="IPR006843">
    <property type="entry name" value="PAP/fibrillin_dom"/>
</dbReference>
<comment type="subcellular location">
    <subcellularLocation>
        <location evidence="1">Plastid</location>
    </subcellularLocation>
</comment>